<dbReference type="Proteomes" id="UP001565200">
    <property type="component" value="Unassembled WGS sequence"/>
</dbReference>
<proteinExistence type="predicted"/>
<name>A0ABV4D0B8_9BACT</name>
<dbReference type="Gene3D" id="3.40.50.1000">
    <property type="entry name" value="HAD superfamily/HAD-like"/>
    <property type="match status" value="1"/>
</dbReference>
<dbReference type="InterPro" id="IPR036412">
    <property type="entry name" value="HAD-like_sf"/>
</dbReference>
<reference evidence="1 2" key="1">
    <citation type="submission" date="2024-03" db="EMBL/GenBank/DDBJ databases">
        <title>Mouse gut bacterial collection (mGBC) of GemPharmatech.</title>
        <authorList>
            <person name="He Y."/>
            <person name="Dong L."/>
            <person name="Wu D."/>
            <person name="Gao X."/>
            <person name="Lin Z."/>
        </authorList>
    </citation>
    <scope>NUCLEOTIDE SEQUENCE [LARGE SCALE GENOMIC DNA]</scope>
    <source>
        <strain evidence="1 2">54-13</strain>
    </source>
</reference>
<dbReference type="EMBL" id="JBCLPP010000043">
    <property type="protein sequence ID" value="MEY8246366.1"/>
    <property type="molecule type" value="Genomic_DNA"/>
</dbReference>
<dbReference type="PANTHER" id="PTHR10000">
    <property type="entry name" value="PHOSPHOSERINE PHOSPHATASE"/>
    <property type="match status" value="1"/>
</dbReference>
<protein>
    <submittedName>
        <fullName evidence="1">HAD hydrolase family protein</fullName>
    </submittedName>
</protein>
<dbReference type="SUPFAM" id="SSF56784">
    <property type="entry name" value="HAD-like"/>
    <property type="match status" value="1"/>
</dbReference>
<evidence type="ECO:0000313" key="1">
    <source>
        <dbReference type="EMBL" id="MEY8246366.1"/>
    </source>
</evidence>
<dbReference type="PANTHER" id="PTHR10000:SF8">
    <property type="entry name" value="HAD SUPERFAMILY HYDROLASE-LIKE, TYPE 3"/>
    <property type="match status" value="1"/>
</dbReference>
<gene>
    <name evidence="1" type="ORF">AAK873_12180</name>
</gene>
<keyword evidence="2" id="KW-1185">Reference proteome</keyword>
<organism evidence="1 2">
    <name type="scientific">Heminiphilus faecis</name>
    <dbReference type="NCBI Taxonomy" id="2601703"/>
    <lineage>
        <taxon>Bacteria</taxon>
        <taxon>Pseudomonadati</taxon>
        <taxon>Bacteroidota</taxon>
        <taxon>Bacteroidia</taxon>
        <taxon>Bacteroidales</taxon>
        <taxon>Muribaculaceae</taxon>
        <taxon>Heminiphilus</taxon>
    </lineage>
</organism>
<dbReference type="RefSeq" id="WP_121700235.1">
    <property type="nucleotide sequence ID" value="NZ_JBCLPP010000043.1"/>
</dbReference>
<dbReference type="GO" id="GO:0016787">
    <property type="term" value="F:hydrolase activity"/>
    <property type="evidence" value="ECO:0007669"/>
    <property type="project" value="UniProtKB-KW"/>
</dbReference>
<accession>A0ABV4D0B8</accession>
<comment type="caution">
    <text evidence="1">The sequence shown here is derived from an EMBL/GenBank/DDBJ whole genome shotgun (WGS) entry which is preliminary data.</text>
</comment>
<dbReference type="Pfam" id="PF08282">
    <property type="entry name" value="Hydrolase_3"/>
    <property type="match status" value="1"/>
</dbReference>
<keyword evidence="1" id="KW-0378">Hydrolase</keyword>
<dbReference type="Gene3D" id="3.30.1240.10">
    <property type="match status" value="1"/>
</dbReference>
<sequence>MSTVYVSDLDGTLLDAGSRLSDESAAIISGLTARGALITVATARTPATVEPLLADAPTALPAIVMTGAALWDRRHRRYVDTKLIPVDVAATVRGICQRHGIHPFVYTLDRGDMLVYHNGPLSVDDRRFIEQRDRLALKRFVLDDEAGLRLDLPATVLLFAMGPVDRIFPLADELKSCVDCSVSAYIDIFGVDVGILEVFAAGVSKADAVSRVALRSGADRVVVFGDNLNDLPMMAVADVAVAVDNALPQVKAAADIVIGPNTDNSVARFIEQDYDG</sequence>
<evidence type="ECO:0000313" key="2">
    <source>
        <dbReference type="Proteomes" id="UP001565200"/>
    </source>
</evidence>
<dbReference type="InterPro" id="IPR023214">
    <property type="entry name" value="HAD_sf"/>
</dbReference>